<evidence type="ECO:0008006" key="4">
    <source>
        <dbReference type="Google" id="ProtNLM"/>
    </source>
</evidence>
<protein>
    <recommendedName>
        <fullName evidence="4">Secreted protein</fullName>
    </recommendedName>
</protein>
<name>A0A9N9L547_9HELO</name>
<evidence type="ECO:0000313" key="2">
    <source>
        <dbReference type="EMBL" id="CAG8957900.1"/>
    </source>
</evidence>
<accession>A0A9N9L547</accession>
<dbReference type="AlphaFoldDB" id="A0A9N9L547"/>
<comment type="caution">
    <text evidence="2">The sequence shown here is derived from an EMBL/GenBank/DDBJ whole genome shotgun (WGS) entry which is preliminary data.</text>
</comment>
<reference evidence="2" key="1">
    <citation type="submission" date="2021-07" db="EMBL/GenBank/DDBJ databases">
        <authorList>
            <person name="Durling M."/>
        </authorList>
    </citation>
    <scope>NUCLEOTIDE SEQUENCE</scope>
</reference>
<sequence>MLCHGICLLCLHWQTAVAASDCQTRQSKVKKKDERVDGEWSANKLPRVVACMVNLAFHYAYLQQQTRRRQPAAQAAQVKLKSPDIKESSKLVLFINRPSTSVQL</sequence>
<feature type="signal peptide" evidence="1">
    <location>
        <begin position="1"/>
        <end position="18"/>
    </location>
</feature>
<keyword evidence="3" id="KW-1185">Reference proteome</keyword>
<gene>
    <name evidence="2" type="ORF">HYFRA_00000240</name>
</gene>
<organism evidence="2 3">
    <name type="scientific">Hymenoscyphus fraxineus</name>
    <dbReference type="NCBI Taxonomy" id="746836"/>
    <lineage>
        <taxon>Eukaryota</taxon>
        <taxon>Fungi</taxon>
        <taxon>Dikarya</taxon>
        <taxon>Ascomycota</taxon>
        <taxon>Pezizomycotina</taxon>
        <taxon>Leotiomycetes</taxon>
        <taxon>Helotiales</taxon>
        <taxon>Helotiaceae</taxon>
        <taxon>Hymenoscyphus</taxon>
    </lineage>
</organism>
<dbReference type="EMBL" id="CAJVRL010000081">
    <property type="protein sequence ID" value="CAG8957900.1"/>
    <property type="molecule type" value="Genomic_DNA"/>
</dbReference>
<proteinExistence type="predicted"/>
<keyword evidence="1" id="KW-0732">Signal</keyword>
<evidence type="ECO:0000313" key="3">
    <source>
        <dbReference type="Proteomes" id="UP000696280"/>
    </source>
</evidence>
<dbReference type="Proteomes" id="UP000696280">
    <property type="component" value="Unassembled WGS sequence"/>
</dbReference>
<feature type="chain" id="PRO_5040227673" description="Secreted protein" evidence="1">
    <location>
        <begin position="19"/>
        <end position="104"/>
    </location>
</feature>
<evidence type="ECO:0000256" key="1">
    <source>
        <dbReference type="SAM" id="SignalP"/>
    </source>
</evidence>